<evidence type="ECO:0000256" key="5">
    <source>
        <dbReference type="ARBA" id="ARBA00022777"/>
    </source>
</evidence>
<comment type="catalytic activity">
    <reaction evidence="8">
        <text>L-seryl-[protein] + ATP = O-phospho-L-seryl-[protein] + ADP + H(+)</text>
        <dbReference type="Rhea" id="RHEA:17989"/>
        <dbReference type="Rhea" id="RHEA-COMP:9863"/>
        <dbReference type="Rhea" id="RHEA-COMP:11604"/>
        <dbReference type="ChEBI" id="CHEBI:15378"/>
        <dbReference type="ChEBI" id="CHEBI:29999"/>
        <dbReference type="ChEBI" id="CHEBI:30616"/>
        <dbReference type="ChEBI" id="CHEBI:83421"/>
        <dbReference type="ChEBI" id="CHEBI:456216"/>
        <dbReference type="EC" id="2.7.11.22"/>
    </reaction>
</comment>
<feature type="compositionally biased region" description="Acidic residues" evidence="9">
    <location>
        <begin position="272"/>
        <end position="281"/>
    </location>
</feature>
<evidence type="ECO:0000256" key="3">
    <source>
        <dbReference type="ARBA" id="ARBA00022679"/>
    </source>
</evidence>
<dbReference type="SUPFAM" id="SSF56112">
    <property type="entry name" value="Protein kinase-like (PK-like)"/>
    <property type="match status" value="1"/>
</dbReference>
<dbReference type="STRING" id="106004.A0A1Y2F147"/>
<dbReference type="EC" id="2.7.11.22" evidence="1"/>
<comment type="caution">
    <text evidence="11">The sequence shown here is derived from an EMBL/GenBank/DDBJ whole genome shotgun (WGS) entry which is preliminary data.</text>
</comment>
<evidence type="ECO:0000256" key="1">
    <source>
        <dbReference type="ARBA" id="ARBA00012425"/>
    </source>
</evidence>
<organism evidence="11 12">
    <name type="scientific">Leucosporidium creatinivorum</name>
    <dbReference type="NCBI Taxonomy" id="106004"/>
    <lineage>
        <taxon>Eukaryota</taxon>
        <taxon>Fungi</taxon>
        <taxon>Dikarya</taxon>
        <taxon>Basidiomycota</taxon>
        <taxon>Pucciniomycotina</taxon>
        <taxon>Microbotryomycetes</taxon>
        <taxon>Leucosporidiales</taxon>
        <taxon>Leucosporidium</taxon>
    </lineage>
</organism>
<dbReference type="InterPro" id="IPR050108">
    <property type="entry name" value="CDK"/>
</dbReference>
<evidence type="ECO:0000256" key="7">
    <source>
        <dbReference type="ARBA" id="ARBA00047811"/>
    </source>
</evidence>
<dbReference type="GO" id="GO:0005634">
    <property type="term" value="C:nucleus"/>
    <property type="evidence" value="ECO:0007669"/>
    <property type="project" value="TreeGrafter"/>
</dbReference>
<evidence type="ECO:0000256" key="4">
    <source>
        <dbReference type="ARBA" id="ARBA00022741"/>
    </source>
</evidence>
<evidence type="ECO:0000313" key="12">
    <source>
        <dbReference type="Proteomes" id="UP000193467"/>
    </source>
</evidence>
<keyword evidence="6" id="KW-0067">ATP-binding</keyword>
<dbReference type="InParanoid" id="A0A1Y2F147"/>
<dbReference type="Pfam" id="PF00069">
    <property type="entry name" value="Pkinase"/>
    <property type="match status" value="1"/>
</dbReference>
<feature type="domain" description="Protein kinase" evidence="10">
    <location>
        <begin position="27"/>
        <end position="401"/>
    </location>
</feature>
<dbReference type="EMBL" id="MCGR01000031">
    <property type="protein sequence ID" value="ORY77570.1"/>
    <property type="molecule type" value="Genomic_DNA"/>
</dbReference>
<evidence type="ECO:0000256" key="2">
    <source>
        <dbReference type="ARBA" id="ARBA00022527"/>
    </source>
</evidence>
<reference evidence="11" key="1">
    <citation type="submission" date="2016-07" db="EMBL/GenBank/DDBJ databases">
        <title>Pervasive Adenine N6-methylation of Active Genes in Fungi.</title>
        <authorList>
            <consortium name="DOE Joint Genome Institute"/>
            <person name="Mondo S.J."/>
            <person name="Dannebaum R.O."/>
            <person name="Kuo R.C."/>
            <person name="Labutti K."/>
            <person name="Haridas S."/>
            <person name="Kuo A."/>
            <person name="Salamov A."/>
            <person name="Ahrendt S.R."/>
            <person name="Lipzen A."/>
            <person name="Sullivan W."/>
            <person name="Andreopoulos W.B."/>
            <person name="Clum A."/>
            <person name="Lindquist E."/>
            <person name="Daum C."/>
            <person name="Ramamoorthy G.K."/>
            <person name="Gryganskyi A."/>
            <person name="Culley D."/>
            <person name="Magnuson J.K."/>
            <person name="James T.Y."/>
            <person name="O'Malley M.A."/>
            <person name="Stajich J.E."/>
            <person name="Spatafora J.W."/>
            <person name="Visel A."/>
            <person name="Grigoriev I.V."/>
        </authorList>
    </citation>
    <scope>NUCLEOTIDE SEQUENCE [LARGE SCALE GENOMIC DNA]</scope>
    <source>
        <strain evidence="11">62-1032</strain>
    </source>
</reference>
<evidence type="ECO:0000256" key="8">
    <source>
        <dbReference type="ARBA" id="ARBA00048367"/>
    </source>
</evidence>
<feature type="region of interest" description="Disordered" evidence="9">
    <location>
        <begin position="249"/>
        <end position="292"/>
    </location>
</feature>
<gene>
    <name evidence="11" type="ORF">BCR35DRAFT_280021</name>
</gene>
<feature type="region of interest" description="Disordered" evidence="9">
    <location>
        <begin position="335"/>
        <end position="368"/>
    </location>
</feature>
<dbReference type="GO" id="GO:0005524">
    <property type="term" value="F:ATP binding"/>
    <property type="evidence" value="ECO:0007669"/>
    <property type="project" value="UniProtKB-KW"/>
</dbReference>
<sequence>MATPDYNLDSPTTLLAPGTLQGAPINLDPTSVVAPSREQGIYVGSLTVPLTDALLHGGEAGKVAIKSVEDGRVRLPRNVRREVRLLAGLQHDNILPLLNAYLTPPTSSAPIALFTLLTPLYPLALPTLLSTPSFTPTTAPSSSHFALLAHSFAHQLISAVAYLHSRDPPVAHRDIGPNNVIIGREGRIVLIDFGISLEVGEEKEGEMHFEIGTQPYRPPELIFASKTYDPLALDLWALGATLAEFFTPLEAPTRPSPPSSPPSDRNGRWADDMSDDEEEFDSAPGRQTLFDGSRTDFALTGSIFKLLGTPTLNTWPEAANLPSFGHFRFSPFPPEPLRQRLPNLPTSSAPSHPSPLDSDPSLRSPSSLPNSPLLGIIEGLLKISASQRMSAREALSDERWRDIEVLKPVDLGGSRATTGGDSVEGKTLGELLIDVVHL</sequence>
<accession>A0A1Y2F147</accession>
<dbReference type="GO" id="GO:0004693">
    <property type="term" value="F:cyclin-dependent protein serine/threonine kinase activity"/>
    <property type="evidence" value="ECO:0007669"/>
    <property type="project" value="UniProtKB-EC"/>
</dbReference>
<keyword evidence="4" id="KW-0547">Nucleotide-binding</keyword>
<name>A0A1Y2F147_9BASI</name>
<dbReference type="PANTHER" id="PTHR24056:SF171">
    <property type="entry name" value="CYCLIN-DEPENDENT KINASE 20"/>
    <property type="match status" value="1"/>
</dbReference>
<dbReference type="Proteomes" id="UP000193467">
    <property type="component" value="Unassembled WGS sequence"/>
</dbReference>
<dbReference type="PANTHER" id="PTHR24056">
    <property type="entry name" value="CELL DIVISION PROTEIN KINASE"/>
    <property type="match status" value="1"/>
</dbReference>
<comment type="catalytic activity">
    <reaction evidence="7">
        <text>L-threonyl-[protein] + ATP = O-phospho-L-threonyl-[protein] + ADP + H(+)</text>
        <dbReference type="Rhea" id="RHEA:46608"/>
        <dbReference type="Rhea" id="RHEA-COMP:11060"/>
        <dbReference type="Rhea" id="RHEA-COMP:11605"/>
        <dbReference type="ChEBI" id="CHEBI:15378"/>
        <dbReference type="ChEBI" id="CHEBI:30013"/>
        <dbReference type="ChEBI" id="CHEBI:30616"/>
        <dbReference type="ChEBI" id="CHEBI:61977"/>
        <dbReference type="ChEBI" id="CHEBI:456216"/>
        <dbReference type="EC" id="2.7.11.22"/>
    </reaction>
</comment>
<protein>
    <recommendedName>
        <fullName evidence="1">cyclin-dependent kinase</fullName>
        <ecNumber evidence="1">2.7.11.22</ecNumber>
    </recommendedName>
</protein>
<dbReference type="Gene3D" id="1.10.510.10">
    <property type="entry name" value="Transferase(Phosphotransferase) domain 1"/>
    <property type="match status" value="1"/>
</dbReference>
<keyword evidence="5 11" id="KW-0418">Kinase</keyword>
<evidence type="ECO:0000256" key="6">
    <source>
        <dbReference type="ARBA" id="ARBA00022840"/>
    </source>
</evidence>
<proteinExistence type="predicted"/>
<dbReference type="InterPro" id="IPR000719">
    <property type="entry name" value="Prot_kinase_dom"/>
</dbReference>
<feature type="compositionally biased region" description="Low complexity" evidence="9">
    <location>
        <begin position="347"/>
        <end position="368"/>
    </location>
</feature>
<dbReference type="OrthoDB" id="413582at2759"/>
<keyword evidence="12" id="KW-1185">Reference proteome</keyword>
<evidence type="ECO:0000256" key="9">
    <source>
        <dbReference type="SAM" id="MobiDB-lite"/>
    </source>
</evidence>
<evidence type="ECO:0000259" key="10">
    <source>
        <dbReference type="PROSITE" id="PS50011"/>
    </source>
</evidence>
<dbReference type="PROSITE" id="PS50011">
    <property type="entry name" value="PROTEIN_KINASE_DOM"/>
    <property type="match status" value="1"/>
</dbReference>
<keyword evidence="2" id="KW-0723">Serine/threonine-protein kinase</keyword>
<keyword evidence="3" id="KW-0808">Transferase</keyword>
<evidence type="ECO:0000313" key="11">
    <source>
        <dbReference type="EMBL" id="ORY77570.1"/>
    </source>
</evidence>
<dbReference type="InterPro" id="IPR011009">
    <property type="entry name" value="Kinase-like_dom_sf"/>
</dbReference>
<dbReference type="AlphaFoldDB" id="A0A1Y2F147"/>